<feature type="signal peptide" evidence="1">
    <location>
        <begin position="1"/>
        <end position="21"/>
    </location>
</feature>
<comment type="caution">
    <text evidence="2">The sequence shown here is derived from an EMBL/GenBank/DDBJ whole genome shotgun (WGS) entry which is preliminary data.</text>
</comment>
<protein>
    <submittedName>
        <fullName evidence="2">Uncharacterized protein</fullName>
    </submittedName>
</protein>
<feature type="chain" id="PRO_5044835969" evidence="1">
    <location>
        <begin position="22"/>
        <end position="206"/>
    </location>
</feature>
<accession>A0ABD2IN61</accession>
<keyword evidence="1" id="KW-0732">Signal</keyword>
<dbReference type="AlphaFoldDB" id="A0ABD2IN61"/>
<dbReference type="EMBL" id="JBICCN010000306">
    <property type="protein sequence ID" value="KAL3079265.1"/>
    <property type="molecule type" value="Genomic_DNA"/>
</dbReference>
<proteinExistence type="predicted"/>
<gene>
    <name evidence="2" type="ORF">niasHS_013659</name>
</gene>
<dbReference type="InterPro" id="IPR035126">
    <property type="entry name" value="SCVP"/>
</dbReference>
<reference evidence="2 3" key="1">
    <citation type="submission" date="2024-10" db="EMBL/GenBank/DDBJ databases">
        <authorList>
            <person name="Kim D."/>
        </authorList>
    </citation>
    <scope>NUCLEOTIDE SEQUENCE [LARGE SCALE GENOMIC DNA]</scope>
    <source>
        <strain evidence="2">Taebaek</strain>
    </source>
</reference>
<dbReference type="Pfam" id="PF17619">
    <property type="entry name" value="SCVP"/>
    <property type="match status" value="1"/>
</dbReference>
<keyword evidence="3" id="KW-1185">Reference proteome</keyword>
<sequence length="206" mass="22597">MFVIQIIFIATIFTLWSTIFACQSSKLGPPISTFPVPADVLPMQRGKLFASVRKESGQQHFDKDEEHLFNETMGLVAMNSSASNTTTLAPSLIVSTKMGCTSASVTAVTNQPYNEHTVQADYISLVTKLGLLETFLQVKLSSFGQHVIQPISENGNFAMKIVYSNVTGDCVLVQDFAAKTVSYSKEVEKAIFNCKCGDSWLISKIH</sequence>
<evidence type="ECO:0000313" key="2">
    <source>
        <dbReference type="EMBL" id="KAL3079265.1"/>
    </source>
</evidence>
<name>A0ABD2IN61_HETSC</name>
<evidence type="ECO:0000256" key="1">
    <source>
        <dbReference type="SAM" id="SignalP"/>
    </source>
</evidence>
<evidence type="ECO:0000313" key="3">
    <source>
        <dbReference type="Proteomes" id="UP001620645"/>
    </source>
</evidence>
<dbReference type="Proteomes" id="UP001620645">
    <property type="component" value="Unassembled WGS sequence"/>
</dbReference>
<organism evidence="2 3">
    <name type="scientific">Heterodera schachtii</name>
    <name type="common">Sugarbeet cyst nematode worm</name>
    <name type="synonym">Tylenchus schachtii</name>
    <dbReference type="NCBI Taxonomy" id="97005"/>
    <lineage>
        <taxon>Eukaryota</taxon>
        <taxon>Metazoa</taxon>
        <taxon>Ecdysozoa</taxon>
        <taxon>Nematoda</taxon>
        <taxon>Chromadorea</taxon>
        <taxon>Rhabditida</taxon>
        <taxon>Tylenchina</taxon>
        <taxon>Tylenchomorpha</taxon>
        <taxon>Tylenchoidea</taxon>
        <taxon>Heteroderidae</taxon>
        <taxon>Heteroderinae</taxon>
        <taxon>Heterodera</taxon>
    </lineage>
</organism>